<dbReference type="Pfam" id="PF12500">
    <property type="entry name" value="TRSP"/>
    <property type="match status" value="1"/>
</dbReference>
<evidence type="ECO:0000256" key="1">
    <source>
        <dbReference type="SAM" id="MobiDB-lite"/>
    </source>
</evidence>
<name>A0A2V5L803_9MICC</name>
<accession>A0A2V5L803</accession>
<keyword evidence="5" id="KW-1185">Reference proteome</keyword>
<dbReference type="Pfam" id="PF15609">
    <property type="entry name" value="PRTase_2"/>
    <property type="match status" value="1"/>
</dbReference>
<proteinExistence type="predicted"/>
<reference evidence="4 5" key="1">
    <citation type="submission" date="2018-05" db="EMBL/GenBank/DDBJ databases">
        <title>Genetic diversity of glacier-inhabiting Cryobacterium bacteria in China and description of Cryobacterium mengkeensis sp. nov. and Arthrobacter glacialis sp. nov.</title>
        <authorList>
            <person name="Liu Q."/>
            <person name="Xin Y.-H."/>
        </authorList>
    </citation>
    <scope>NUCLEOTIDE SEQUENCE [LARGE SCALE GENOMIC DNA]</scope>
    <source>
        <strain evidence="4 5">LI2</strain>
    </source>
</reference>
<dbReference type="InterPro" id="IPR000836">
    <property type="entry name" value="PRTase_dom"/>
</dbReference>
<dbReference type="CDD" id="cd06223">
    <property type="entry name" value="PRTases_typeI"/>
    <property type="match status" value="1"/>
</dbReference>
<evidence type="ECO:0000313" key="5">
    <source>
        <dbReference type="Proteomes" id="UP000247832"/>
    </source>
</evidence>
<feature type="domain" description="TRSP" evidence="2">
    <location>
        <begin position="354"/>
        <end position="480"/>
    </location>
</feature>
<evidence type="ECO:0008006" key="6">
    <source>
        <dbReference type="Google" id="ProtNLM"/>
    </source>
</evidence>
<dbReference type="Proteomes" id="UP000247832">
    <property type="component" value="Unassembled WGS sequence"/>
</dbReference>
<evidence type="ECO:0000313" key="4">
    <source>
        <dbReference type="EMBL" id="PYI66822.1"/>
    </source>
</evidence>
<evidence type="ECO:0000259" key="2">
    <source>
        <dbReference type="Pfam" id="PF12500"/>
    </source>
</evidence>
<organism evidence="4 5">
    <name type="scientific">Arthrobacter livingstonensis</name>
    <dbReference type="NCBI Taxonomy" id="670078"/>
    <lineage>
        <taxon>Bacteria</taxon>
        <taxon>Bacillati</taxon>
        <taxon>Actinomycetota</taxon>
        <taxon>Actinomycetes</taxon>
        <taxon>Micrococcales</taxon>
        <taxon>Micrococcaceae</taxon>
        <taxon>Arthrobacter</taxon>
    </lineage>
</organism>
<gene>
    <name evidence="4" type="ORF">CVV68_12035</name>
</gene>
<dbReference type="SUPFAM" id="SSF53271">
    <property type="entry name" value="PRTase-like"/>
    <property type="match status" value="1"/>
</dbReference>
<feature type="domain" description="Orotate phosphoribosyltransferase-like" evidence="3">
    <location>
        <begin position="40"/>
        <end position="294"/>
    </location>
</feature>
<protein>
    <recommendedName>
        <fullName evidence="6">Phosphoribosyltransferase</fullName>
    </recommendedName>
</protein>
<sequence>MSAGAVAPVSPGTWTGGFVASELDVHIHSDPASPVAVEDLVGLALRRNPKRAHLLVSQLLAKHVPTEPALVIASGGLLGAFVARQLADSRLAGEDGTHPASLAERGSPHHAGPTPVPPTDDPLQRAATQLTVVLRSSGPERAGAIAALSTQVAALRTPVRDAVVLGFAETATGLGRLVANALGACYIHSTRHATPGVPLAAGFQEGHSHATSHRIVPADPRWLERPGPVVLVDDELSTGSTVINTIRELHALVPRESYVVAALIDLRSPEDRQRFHELAAGLGCRISVAALGTGRIDLGPDILDRAQELIGRLPEPALREPPTAGAPATDRVPHGRLTMLELTAEDIAPVRSDRFGNAGPPEPDDIATVARKVAGLLALQSCQGPVSVVGCEENMGLPLAVAAELERLLPDSGVRFSTTTRSPIVPLDRGDYAIAGALSFASHDDAADGPGIRFAYNLGGSGRRPGTIVVIPEPGSDSTALLEGNPVIGLPGLAEVLRAAANDVVIVLLPADIPGDGPALPTETAATAPEDATP</sequence>
<dbReference type="RefSeq" id="WP_110501253.1">
    <property type="nucleotide sequence ID" value="NZ_QJVD01000012.1"/>
</dbReference>
<dbReference type="AlphaFoldDB" id="A0A2V5L803"/>
<evidence type="ECO:0000259" key="3">
    <source>
        <dbReference type="Pfam" id="PF15609"/>
    </source>
</evidence>
<feature type="region of interest" description="Disordered" evidence="1">
    <location>
        <begin position="93"/>
        <end position="122"/>
    </location>
</feature>
<dbReference type="InterPro" id="IPR022537">
    <property type="entry name" value="TRSP_dom"/>
</dbReference>
<dbReference type="Gene3D" id="3.40.50.2020">
    <property type="match status" value="1"/>
</dbReference>
<dbReference type="InterPro" id="IPR041688">
    <property type="entry name" value="PRTase_2"/>
</dbReference>
<dbReference type="InterPro" id="IPR029057">
    <property type="entry name" value="PRTase-like"/>
</dbReference>
<comment type="caution">
    <text evidence="4">The sequence shown here is derived from an EMBL/GenBank/DDBJ whole genome shotgun (WGS) entry which is preliminary data.</text>
</comment>
<dbReference type="EMBL" id="QJVD01000012">
    <property type="protein sequence ID" value="PYI66822.1"/>
    <property type="molecule type" value="Genomic_DNA"/>
</dbReference>